<reference evidence="2 3" key="1">
    <citation type="journal article" date="2015" name="Nature">
        <title>rRNA introns, odd ribosomes, and small enigmatic genomes across a large radiation of phyla.</title>
        <authorList>
            <person name="Brown C.T."/>
            <person name="Hug L.A."/>
            <person name="Thomas B.C."/>
            <person name="Sharon I."/>
            <person name="Castelle C.J."/>
            <person name="Singh A."/>
            <person name="Wilkins M.J."/>
            <person name="Williams K.H."/>
            <person name="Banfield J.F."/>
        </authorList>
    </citation>
    <scope>NUCLEOTIDE SEQUENCE [LARGE SCALE GENOMIC DNA]</scope>
</reference>
<protein>
    <recommendedName>
        <fullName evidence="1">DUF305 domain-containing protein</fullName>
    </recommendedName>
</protein>
<feature type="domain" description="DUF305" evidence="1">
    <location>
        <begin position="5"/>
        <end position="131"/>
    </location>
</feature>
<proteinExistence type="predicted"/>
<gene>
    <name evidence="2" type="ORF">UT08_C0016G0001</name>
</gene>
<dbReference type="PATRIC" id="fig|1618570.3.peg.1190"/>
<name>A0A0G0L0U1_9BACT</name>
<dbReference type="STRING" id="1618570.UT08_C0016G0001"/>
<dbReference type="AlphaFoldDB" id="A0A0G0L0U1"/>
<dbReference type="Gene3D" id="1.20.1260.10">
    <property type="match status" value="1"/>
</dbReference>
<feature type="non-terminal residue" evidence="2">
    <location>
        <position position="1"/>
    </location>
</feature>
<dbReference type="InterPro" id="IPR012347">
    <property type="entry name" value="Ferritin-like"/>
</dbReference>
<dbReference type="PANTHER" id="PTHR36933:SF1">
    <property type="entry name" value="SLL0788 PROTEIN"/>
    <property type="match status" value="1"/>
</dbReference>
<dbReference type="Proteomes" id="UP000034081">
    <property type="component" value="Unassembled WGS sequence"/>
</dbReference>
<evidence type="ECO:0000313" key="3">
    <source>
        <dbReference type="Proteomes" id="UP000034081"/>
    </source>
</evidence>
<accession>A0A0G0L0U1</accession>
<evidence type="ECO:0000313" key="2">
    <source>
        <dbReference type="EMBL" id="KKQ84587.1"/>
    </source>
</evidence>
<organism evidence="2 3">
    <name type="scientific">Candidatus Woesebacteria bacterium GW2011_GWB1_38_8</name>
    <dbReference type="NCBI Taxonomy" id="1618570"/>
    <lineage>
        <taxon>Bacteria</taxon>
        <taxon>Candidatus Woeseibacteriota</taxon>
    </lineage>
</organism>
<sequence>AKDLAKRQEVKTLAQNIIDSQSKEIGQMKSWYKDWYGRNLPTGSNVMQQHGMITGSSMHMGMMGNETDMTRLQEADDFDRVFIEDMIPHHQMAVMMASMLKNGTNREEMRKLADDIVSAQTKEIDSMRSWYKEWYE</sequence>
<dbReference type="EMBL" id="LBVL01000016">
    <property type="protein sequence ID" value="KKQ84587.1"/>
    <property type="molecule type" value="Genomic_DNA"/>
</dbReference>
<comment type="caution">
    <text evidence="2">The sequence shown here is derived from an EMBL/GenBank/DDBJ whole genome shotgun (WGS) entry which is preliminary data.</text>
</comment>
<dbReference type="InterPro" id="IPR005183">
    <property type="entry name" value="DUF305_CopM-like"/>
</dbReference>
<evidence type="ECO:0000259" key="1">
    <source>
        <dbReference type="Pfam" id="PF03713"/>
    </source>
</evidence>
<dbReference type="Pfam" id="PF03713">
    <property type="entry name" value="DUF305"/>
    <property type="match status" value="1"/>
</dbReference>
<dbReference type="PANTHER" id="PTHR36933">
    <property type="entry name" value="SLL0788 PROTEIN"/>
    <property type="match status" value="1"/>
</dbReference>